<evidence type="ECO:0000313" key="4">
    <source>
        <dbReference type="WBParaSite" id="NBR_0001936601-mRNA-1"/>
    </source>
</evidence>
<evidence type="ECO:0000313" key="3">
    <source>
        <dbReference type="Proteomes" id="UP000271162"/>
    </source>
</evidence>
<name>A0A0N4YQ44_NIPBR</name>
<reference evidence="4" key="1">
    <citation type="submission" date="2017-02" db="UniProtKB">
        <authorList>
            <consortium name="WormBaseParasite"/>
        </authorList>
    </citation>
    <scope>IDENTIFICATION</scope>
</reference>
<dbReference type="AlphaFoldDB" id="A0A0N4YQ44"/>
<feature type="compositionally biased region" description="Basic and acidic residues" evidence="1">
    <location>
        <begin position="299"/>
        <end position="308"/>
    </location>
</feature>
<proteinExistence type="predicted"/>
<feature type="region of interest" description="Disordered" evidence="1">
    <location>
        <begin position="238"/>
        <end position="266"/>
    </location>
</feature>
<feature type="region of interest" description="Disordered" evidence="1">
    <location>
        <begin position="285"/>
        <end position="308"/>
    </location>
</feature>
<gene>
    <name evidence="2" type="ORF">NBR_LOCUS19367</name>
</gene>
<dbReference type="WBParaSite" id="NBR_0001936601-mRNA-1">
    <property type="protein sequence ID" value="NBR_0001936601-mRNA-1"/>
    <property type="gene ID" value="NBR_0001936601"/>
</dbReference>
<feature type="compositionally biased region" description="Pro residues" evidence="1">
    <location>
        <begin position="31"/>
        <end position="42"/>
    </location>
</feature>
<feature type="region of interest" description="Disordered" evidence="1">
    <location>
        <begin position="1"/>
        <end position="125"/>
    </location>
</feature>
<sequence>MIACSALGPMDSLPAAKTNYVDTHSRESYAAPPPAPAPPPPASGYAVAPAPPVIAPPPPPPPPPPPAPAPYVPQVPPPSFAADHGSYAGAGLGVGGLGGGGGSYQRPAPVITPVAPQPTYQGSQAIAPTPQTFQSTVQTNAGVDLGTSAGQIQGPTYQQVPAENIQPVVEQTATAEVQPSAPETVETPIDVQGQQPTVIEQTESLPSETAQVATATEAAKGTEESSYDDIVEEQQAVDSVNTIPNSSPSTNDVDYPADGGDEGNCDDLELKAIVEGALGAEKMMEDPSRMMEDPMTMMDHFRTGDKDR</sequence>
<feature type="compositionally biased region" description="Gly residues" evidence="1">
    <location>
        <begin position="88"/>
        <end position="103"/>
    </location>
</feature>
<dbReference type="EMBL" id="UYSL01024124">
    <property type="protein sequence ID" value="VDL83101.1"/>
    <property type="molecule type" value="Genomic_DNA"/>
</dbReference>
<feature type="compositionally biased region" description="Pro residues" evidence="1">
    <location>
        <begin position="49"/>
        <end position="79"/>
    </location>
</feature>
<organism evidence="4">
    <name type="scientific">Nippostrongylus brasiliensis</name>
    <name type="common">Rat hookworm</name>
    <dbReference type="NCBI Taxonomy" id="27835"/>
    <lineage>
        <taxon>Eukaryota</taxon>
        <taxon>Metazoa</taxon>
        <taxon>Ecdysozoa</taxon>
        <taxon>Nematoda</taxon>
        <taxon>Chromadorea</taxon>
        <taxon>Rhabditida</taxon>
        <taxon>Rhabditina</taxon>
        <taxon>Rhabditomorpha</taxon>
        <taxon>Strongyloidea</taxon>
        <taxon>Heligmosomidae</taxon>
        <taxon>Nippostrongylus</taxon>
    </lineage>
</organism>
<evidence type="ECO:0000313" key="2">
    <source>
        <dbReference type="EMBL" id="VDL83101.1"/>
    </source>
</evidence>
<feature type="compositionally biased region" description="Polar residues" evidence="1">
    <location>
        <begin position="238"/>
        <end position="252"/>
    </location>
</feature>
<dbReference type="STRING" id="27835.A0A0N4YQ44"/>
<dbReference type="Proteomes" id="UP000271162">
    <property type="component" value="Unassembled WGS sequence"/>
</dbReference>
<evidence type="ECO:0000256" key="1">
    <source>
        <dbReference type="SAM" id="MobiDB-lite"/>
    </source>
</evidence>
<protein>
    <submittedName>
        <fullName evidence="4">Skin secretory protein xP2-like</fullName>
    </submittedName>
</protein>
<accession>A0A0N4YQ44</accession>
<reference evidence="2 3" key="2">
    <citation type="submission" date="2018-11" db="EMBL/GenBank/DDBJ databases">
        <authorList>
            <consortium name="Pathogen Informatics"/>
        </authorList>
    </citation>
    <scope>NUCLEOTIDE SEQUENCE [LARGE SCALE GENOMIC DNA]</scope>
</reference>
<keyword evidence="3" id="KW-1185">Reference proteome</keyword>